<keyword evidence="9" id="KW-0999">Mitochondrion inner membrane</keyword>
<keyword evidence="13" id="KW-1185">Reference proteome</keyword>
<dbReference type="AlphaFoldDB" id="A0A1E4S102"/>
<evidence type="ECO:0000256" key="5">
    <source>
        <dbReference type="ARBA" id="ARBA00022692"/>
    </source>
</evidence>
<feature type="transmembrane region" description="Helical" evidence="9">
    <location>
        <begin position="44"/>
        <end position="65"/>
    </location>
</feature>
<keyword evidence="7 9" id="KW-0496">Mitochondrion</keyword>
<name>A0A1E4S102_CYBJN</name>
<reference evidence="12 13" key="1">
    <citation type="journal article" date="2016" name="Proc. Natl. Acad. Sci. U.S.A.">
        <title>Comparative genomics of biotechnologically important yeasts.</title>
        <authorList>
            <person name="Riley R."/>
            <person name="Haridas S."/>
            <person name="Wolfe K.H."/>
            <person name="Lopes M.R."/>
            <person name="Hittinger C.T."/>
            <person name="Goeker M."/>
            <person name="Salamov A.A."/>
            <person name="Wisecaver J.H."/>
            <person name="Long T.M."/>
            <person name="Calvey C.H."/>
            <person name="Aerts A.L."/>
            <person name="Barry K.W."/>
            <person name="Choi C."/>
            <person name="Clum A."/>
            <person name="Coughlan A.Y."/>
            <person name="Deshpande S."/>
            <person name="Douglass A.P."/>
            <person name="Hanson S.J."/>
            <person name="Klenk H.-P."/>
            <person name="LaButti K.M."/>
            <person name="Lapidus A."/>
            <person name="Lindquist E.A."/>
            <person name="Lipzen A.M."/>
            <person name="Meier-Kolthoff J.P."/>
            <person name="Ohm R.A."/>
            <person name="Otillar R.P."/>
            <person name="Pangilinan J.L."/>
            <person name="Peng Y."/>
            <person name="Rokas A."/>
            <person name="Rosa C.A."/>
            <person name="Scheuner C."/>
            <person name="Sibirny A.A."/>
            <person name="Slot J.C."/>
            <person name="Stielow J.B."/>
            <person name="Sun H."/>
            <person name="Kurtzman C.P."/>
            <person name="Blackwell M."/>
            <person name="Grigoriev I.V."/>
            <person name="Jeffries T.W."/>
        </authorList>
    </citation>
    <scope>NUCLEOTIDE SEQUENCE [LARGE SCALE GENOMIC DNA]</scope>
    <source>
        <strain evidence="13">ATCC 18201 / CBS 1600 / BCRC 20928 / JCM 3617 / NBRC 0987 / NRRL Y-1542</strain>
    </source>
</reference>
<dbReference type="GO" id="GO:0005743">
    <property type="term" value="C:mitochondrial inner membrane"/>
    <property type="evidence" value="ECO:0007669"/>
    <property type="project" value="UniProtKB-SubCell"/>
</dbReference>
<comment type="similarity">
    <text evidence="3 9">Belongs to the COA3 family.</text>
</comment>
<dbReference type="Pfam" id="PF09813">
    <property type="entry name" value="Coa3_cc"/>
    <property type="match status" value="1"/>
</dbReference>
<comment type="function">
    <text evidence="1 9">Required for assembly of cytochrome c oxidase (complex IV).</text>
</comment>
<dbReference type="OMA" id="WKMTPAM"/>
<evidence type="ECO:0000256" key="10">
    <source>
        <dbReference type="SAM" id="MobiDB-lite"/>
    </source>
</evidence>
<evidence type="ECO:0000256" key="4">
    <source>
        <dbReference type="ARBA" id="ARBA00011351"/>
    </source>
</evidence>
<keyword evidence="5 9" id="KW-0812">Transmembrane</keyword>
<evidence type="ECO:0000256" key="3">
    <source>
        <dbReference type="ARBA" id="ARBA00007035"/>
    </source>
</evidence>
<feature type="region of interest" description="Disordered" evidence="10">
    <location>
        <begin position="1"/>
        <end position="27"/>
    </location>
</feature>
<keyword evidence="6 9" id="KW-1133">Transmembrane helix</keyword>
<evidence type="ECO:0000313" key="13">
    <source>
        <dbReference type="Proteomes" id="UP000094389"/>
    </source>
</evidence>
<evidence type="ECO:0000256" key="1">
    <source>
        <dbReference type="ARBA" id="ARBA00003064"/>
    </source>
</evidence>
<dbReference type="PANTHER" id="PTHR15642:SF3">
    <property type="entry name" value="CYTOCHROME C OXIDASE ASSEMBLY FACTOR 3 HOMOLOG, MITOCHONDRIAL"/>
    <property type="match status" value="1"/>
</dbReference>
<organism evidence="12 13">
    <name type="scientific">Cyberlindnera jadinii (strain ATCC 18201 / CBS 1600 / BCRC 20928 / JCM 3617 / NBRC 0987 / NRRL Y-1542)</name>
    <name type="common">Torula yeast</name>
    <name type="synonym">Candida utilis</name>
    <dbReference type="NCBI Taxonomy" id="983966"/>
    <lineage>
        <taxon>Eukaryota</taxon>
        <taxon>Fungi</taxon>
        <taxon>Dikarya</taxon>
        <taxon>Ascomycota</taxon>
        <taxon>Saccharomycotina</taxon>
        <taxon>Saccharomycetes</taxon>
        <taxon>Phaffomycetales</taxon>
        <taxon>Phaffomycetaceae</taxon>
        <taxon>Cyberlindnera</taxon>
    </lineage>
</organism>
<evidence type="ECO:0000256" key="7">
    <source>
        <dbReference type="ARBA" id="ARBA00023128"/>
    </source>
</evidence>
<dbReference type="GeneID" id="30990835"/>
<protein>
    <recommendedName>
        <fullName evidence="9">Cytochrome c oxidase assembly factor 3</fullName>
    </recommendedName>
</protein>
<comment type="subunit">
    <text evidence="4 9">Component of 250-400 kDa complexes called cytochrome oxidase assembly intermediates or COA complexes.</text>
</comment>
<sequence>MLQIARFEEDGEGEEKNFGTQQSKYHDPRTFKMTPAMIRARRPFFWKNAATFAVLSTITVSIYAYTYSFLGKDDFSDVPIPPITEEELTKLKKEYMAEQAANKK</sequence>
<keyword evidence="8 9" id="KW-0472">Membrane</keyword>
<dbReference type="Proteomes" id="UP000094389">
    <property type="component" value="Unassembled WGS sequence"/>
</dbReference>
<dbReference type="RefSeq" id="XP_020070223.1">
    <property type="nucleotide sequence ID" value="XM_020216439.1"/>
</dbReference>
<comment type="subcellular location">
    <subcellularLocation>
        <location evidence="2">Mitochondrion inner membrane</location>
        <topology evidence="2">Single-pass membrane protein</topology>
    </subcellularLocation>
</comment>
<dbReference type="STRING" id="983966.A0A1E4S102"/>
<dbReference type="GO" id="GO:0033617">
    <property type="term" value="P:mitochondrial respiratory chain complex IV assembly"/>
    <property type="evidence" value="ECO:0007669"/>
    <property type="project" value="UniProtKB-UniRule"/>
</dbReference>
<dbReference type="OrthoDB" id="10018333at2759"/>
<dbReference type="PANTHER" id="PTHR15642">
    <property type="entry name" value="CYTOCHROME C OXIDASE ASSEMBLY FACTOR 3, MITOCHONDRIAL"/>
    <property type="match status" value="1"/>
</dbReference>
<evidence type="ECO:0000259" key="11">
    <source>
        <dbReference type="Pfam" id="PF09813"/>
    </source>
</evidence>
<evidence type="ECO:0000256" key="6">
    <source>
        <dbReference type="ARBA" id="ARBA00022989"/>
    </source>
</evidence>
<evidence type="ECO:0000256" key="8">
    <source>
        <dbReference type="ARBA" id="ARBA00023136"/>
    </source>
</evidence>
<evidence type="ECO:0000256" key="2">
    <source>
        <dbReference type="ARBA" id="ARBA00004434"/>
    </source>
</evidence>
<feature type="domain" description="Cytochrome c oxidase assembly factor 3 mitochondrial coiled-coil" evidence="11">
    <location>
        <begin position="37"/>
        <end position="82"/>
    </location>
</feature>
<proteinExistence type="inferred from homology"/>
<dbReference type="EMBL" id="KV453931">
    <property type="protein sequence ID" value="ODV73184.1"/>
    <property type="molecule type" value="Genomic_DNA"/>
</dbReference>
<evidence type="ECO:0000313" key="12">
    <source>
        <dbReference type="EMBL" id="ODV73184.1"/>
    </source>
</evidence>
<evidence type="ECO:0000256" key="9">
    <source>
        <dbReference type="RuleBase" id="RU367056"/>
    </source>
</evidence>
<gene>
    <name evidence="12" type="ORF">CYBJADRAFT_173184</name>
</gene>
<dbReference type="InterPro" id="IPR018628">
    <property type="entry name" value="Coa3_CC"/>
</dbReference>
<dbReference type="InterPro" id="IPR041752">
    <property type="entry name" value="Coa3"/>
</dbReference>
<accession>A0A1E4S102</accession>